<comment type="caution">
    <text evidence="1">The sequence shown here is derived from an EMBL/GenBank/DDBJ whole genome shotgun (WGS) entry which is preliminary data.</text>
</comment>
<gene>
    <name evidence="1" type="ORF">AWB80_07094</name>
</gene>
<evidence type="ECO:0000313" key="1">
    <source>
        <dbReference type="EMBL" id="SAK95441.1"/>
    </source>
</evidence>
<organism evidence="1 2">
    <name type="scientific">Caballeronia pedi</name>
    <dbReference type="NCBI Taxonomy" id="1777141"/>
    <lineage>
        <taxon>Bacteria</taxon>
        <taxon>Pseudomonadati</taxon>
        <taxon>Pseudomonadota</taxon>
        <taxon>Betaproteobacteria</taxon>
        <taxon>Burkholderiales</taxon>
        <taxon>Burkholderiaceae</taxon>
        <taxon>Caballeronia</taxon>
    </lineage>
</organism>
<keyword evidence="2" id="KW-1185">Reference proteome</keyword>
<dbReference type="STRING" id="1777141.AWB80_07094"/>
<proteinExistence type="predicted"/>
<name>A0A158DLC5_9BURK</name>
<dbReference type="GO" id="GO:0020037">
    <property type="term" value="F:heme binding"/>
    <property type="evidence" value="ECO:0007669"/>
    <property type="project" value="InterPro"/>
</dbReference>
<accession>A0A158DLC5</accession>
<dbReference type="InterPro" id="IPR036909">
    <property type="entry name" value="Cyt_c-like_dom_sf"/>
</dbReference>
<dbReference type="EMBL" id="FCOE02000042">
    <property type="protein sequence ID" value="SAK95441.1"/>
    <property type="molecule type" value="Genomic_DNA"/>
</dbReference>
<reference evidence="1" key="1">
    <citation type="submission" date="2016-01" db="EMBL/GenBank/DDBJ databases">
        <authorList>
            <person name="Peeters C."/>
        </authorList>
    </citation>
    <scope>NUCLEOTIDE SEQUENCE [LARGE SCALE GENOMIC DNA]</scope>
    <source>
        <strain evidence="1">LMG 29323</strain>
    </source>
</reference>
<dbReference type="AlphaFoldDB" id="A0A158DLC5"/>
<dbReference type="SUPFAM" id="SSF46626">
    <property type="entry name" value="Cytochrome c"/>
    <property type="match status" value="2"/>
</dbReference>
<evidence type="ECO:0000313" key="2">
    <source>
        <dbReference type="Proteomes" id="UP000054911"/>
    </source>
</evidence>
<protein>
    <submittedName>
        <fullName evidence="1">Gluconate 2-dehydrogenase (Acceptor)</fullName>
    </submittedName>
</protein>
<dbReference type="PANTHER" id="PTHR35008:SF8">
    <property type="entry name" value="ALCOHOL DEHYDROGENASE CYTOCHROME C SUBUNIT"/>
    <property type="match status" value="1"/>
</dbReference>
<dbReference type="Proteomes" id="UP000054911">
    <property type="component" value="Unassembled WGS sequence"/>
</dbReference>
<dbReference type="InterPro" id="IPR051459">
    <property type="entry name" value="Cytochrome_c-type_DH"/>
</dbReference>
<dbReference type="GO" id="GO:0009055">
    <property type="term" value="F:electron transfer activity"/>
    <property type="evidence" value="ECO:0007669"/>
    <property type="project" value="InterPro"/>
</dbReference>
<dbReference type="PANTHER" id="PTHR35008">
    <property type="entry name" value="BLL4482 PROTEIN-RELATED"/>
    <property type="match status" value="1"/>
</dbReference>
<sequence>MTPKHKLYPAMPYTSYRQMSREDSDAIYAYLMTQKPVTAPSVEADLRFPYNVRFAVRLWDMLFLKDTLPDASTGQSADWTRGRYLAHALGHCAECHTPRGAFGQMQDAKTLQGGDLGRIGAPDITPAALAARGWTGADLQASFATGIAKQGLDSCAGCHGFDGQGKPHVAVAMNGNSTLRQSDPRNLIA</sequence>